<comment type="caution">
    <text evidence="1">The sequence shown here is derived from an EMBL/GenBank/DDBJ whole genome shotgun (WGS) entry which is preliminary data.</text>
</comment>
<keyword evidence="2" id="KW-1185">Reference proteome</keyword>
<dbReference type="Proteomes" id="UP001610104">
    <property type="component" value="Unassembled WGS sequence"/>
</dbReference>
<evidence type="ECO:0000313" key="2">
    <source>
        <dbReference type="Proteomes" id="UP001610104"/>
    </source>
</evidence>
<dbReference type="EMBL" id="JBAWKC010000001">
    <property type="protein sequence ID" value="MFH6768003.1"/>
    <property type="molecule type" value="Genomic_DNA"/>
</dbReference>
<proteinExistence type="predicted"/>
<dbReference type="SUPFAM" id="SSF49464">
    <property type="entry name" value="Carboxypeptidase regulatory domain-like"/>
    <property type="match status" value="1"/>
</dbReference>
<organism evidence="1 2">
    <name type="scientific">Gaetbulibacter aquiaggeris</name>
    <dbReference type="NCBI Taxonomy" id="1735373"/>
    <lineage>
        <taxon>Bacteria</taxon>
        <taxon>Pseudomonadati</taxon>
        <taxon>Bacteroidota</taxon>
        <taxon>Flavobacteriia</taxon>
        <taxon>Flavobacteriales</taxon>
        <taxon>Flavobacteriaceae</taxon>
        <taxon>Gaetbulibacter</taxon>
    </lineage>
</organism>
<sequence>MDIKGIVLSENQDVEGVTIFNTSSNRGAVTNEKGEFNIEVSLNDRIEVSALQFSPILLIINEEVINSRNIKIYLIEKVNQLDAVLLSNGLKGNIAVDIDNVKMVPDIELNMGDMNKAFEYNDDKAFDNQVVANNLNTAMNKGQFYNGVDFVGLATSVYSLLVKPKTKKIQEKDLSLNENRKAITDIFSHEYISENFNIPLDEVPSFIVFLESNEINAELLKTENEIQLIDYIMLQSKLYLKNNDFKN</sequence>
<dbReference type="Pfam" id="PF13715">
    <property type="entry name" value="CarbopepD_reg_2"/>
    <property type="match status" value="1"/>
</dbReference>
<gene>
    <name evidence="1" type="ORF">V8G56_04580</name>
</gene>
<name>A0ABW7MMG0_9FLAO</name>
<protein>
    <submittedName>
        <fullName evidence="1">Carboxypeptidase-like regulatory domain-containing protein</fullName>
    </submittedName>
</protein>
<reference evidence="1 2" key="1">
    <citation type="submission" date="2024-02" db="EMBL/GenBank/DDBJ databases">
        <title>A Gaetbulibacter species isolated from tidal flats and genomic insights of their niches.</title>
        <authorList>
            <person name="Ye Y."/>
        </authorList>
    </citation>
    <scope>NUCLEOTIDE SEQUENCE [LARGE SCALE GENOMIC DNA]</scope>
    <source>
        <strain evidence="1 2">KEM-8</strain>
    </source>
</reference>
<accession>A0ABW7MMG0</accession>
<dbReference type="RefSeq" id="WP_395437275.1">
    <property type="nucleotide sequence ID" value="NZ_JBAWKC010000001.1"/>
</dbReference>
<evidence type="ECO:0000313" key="1">
    <source>
        <dbReference type="EMBL" id="MFH6768003.1"/>
    </source>
</evidence>
<dbReference type="InterPro" id="IPR008969">
    <property type="entry name" value="CarboxyPept-like_regulatory"/>
</dbReference>